<feature type="coiled-coil region" evidence="1">
    <location>
        <begin position="39"/>
        <end position="66"/>
    </location>
</feature>
<evidence type="ECO:0000313" key="2">
    <source>
        <dbReference type="EMBL" id="CAL1681778.1"/>
    </source>
</evidence>
<name>A0AAV2NPW6_9HYME</name>
<sequence>MDNNEFDGNFEKIINQYTEASSTASAMDIDSDTDYNSKIHQMEREINHYKSKLRNCRDKYESMETKICNVRRLQSKSLLALNNVQPMEEDLHERFKNIHLNYEACAEKSGGYEDLDETLRAKLSELTIQRNALMEELVQLRKNADDNNKKLARVKAMISDQEKKNAILLQDLKEKSENVVSISPDIKKRINTVLDNTSENKLKRRVIDTIKK</sequence>
<dbReference type="EMBL" id="OZ034826">
    <property type="protein sequence ID" value="CAL1681778.1"/>
    <property type="molecule type" value="Genomic_DNA"/>
</dbReference>
<reference evidence="2" key="1">
    <citation type="submission" date="2024-04" db="EMBL/GenBank/DDBJ databases">
        <authorList>
            <consortium name="Molecular Ecology Group"/>
        </authorList>
    </citation>
    <scope>NUCLEOTIDE SEQUENCE</scope>
</reference>
<gene>
    <name evidence="2" type="ORF">LPLAT_LOCUS7723</name>
</gene>
<organism evidence="2 3">
    <name type="scientific">Lasius platythorax</name>
    <dbReference type="NCBI Taxonomy" id="488582"/>
    <lineage>
        <taxon>Eukaryota</taxon>
        <taxon>Metazoa</taxon>
        <taxon>Ecdysozoa</taxon>
        <taxon>Arthropoda</taxon>
        <taxon>Hexapoda</taxon>
        <taxon>Insecta</taxon>
        <taxon>Pterygota</taxon>
        <taxon>Neoptera</taxon>
        <taxon>Endopterygota</taxon>
        <taxon>Hymenoptera</taxon>
        <taxon>Apocrita</taxon>
        <taxon>Aculeata</taxon>
        <taxon>Formicoidea</taxon>
        <taxon>Formicidae</taxon>
        <taxon>Formicinae</taxon>
        <taxon>Lasius</taxon>
        <taxon>Lasius</taxon>
    </lineage>
</organism>
<proteinExistence type="predicted"/>
<accession>A0AAV2NPW6</accession>
<evidence type="ECO:0000256" key="1">
    <source>
        <dbReference type="SAM" id="Coils"/>
    </source>
</evidence>
<evidence type="ECO:0000313" key="3">
    <source>
        <dbReference type="Proteomes" id="UP001497644"/>
    </source>
</evidence>
<protein>
    <submittedName>
        <fullName evidence="2">Uncharacterized protein</fullName>
    </submittedName>
</protein>
<feature type="coiled-coil region" evidence="1">
    <location>
        <begin position="116"/>
        <end position="178"/>
    </location>
</feature>
<keyword evidence="1" id="KW-0175">Coiled coil</keyword>
<dbReference type="AlphaFoldDB" id="A0AAV2NPW6"/>
<dbReference type="Proteomes" id="UP001497644">
    <property type="component" value="Chromosome 3"/>
</dbReference>
<keyword evidence="3" id="KW-1185">Reference proteome</keyword>